<dbReference type="InterPro" id="IPR015943">
    <property type="entry name" value="WD40/YVTN_repeat-like_dom_sf"/>
</dbReference>
<keyword evidence="3 4" id="KW-0408">Iron</keyword>
<keyword evidence="5" id="KW-0472">Membrane</keyword>
<proteinExistence type="predicted"/>
<dbReference type="PROSITE" id="PS51007">
    <property type="entry name" value="CYTC"/>
    <property type="match status" value="1"/>
</dbReference>
<evidence type="ECO:0000256" key="1">
    <source>
        <dbReference type="ARBA" id="ARBA00022617"/>
    </source>
</evidence>
<sequence>MKEQAGGATPRCILRIGYVMTSVVGIMCLTVGLLYASAAVQRSAAPLSIEGSPLGEDYPYGSPLAVAVSPEGGRVYVVQHTGRRVDVVDPASKKIVGSIAMAAAPSGLALDTARNRLFVTCGLDTGQVAVIDTNAARIDFTLAAGHTPVAPVVSADGRTLFVCNRFDNEVVAYDLADRRVRRRLAVAREPIAAARTPDDALLVVAHHLPSQAAVGDHVAARVDLIDTASFEIAASVLLPNGSTSVRDLCISPDGRFAYVPHTLGRFGVPTTQVERGWMNTSALSIIDLNERRWLTTVLLDDVDLGAANPWGVVCTADGRSIVVAHSGTHELSVIDRQALHQKIGRVAGGERVSEVSTSLEDIPNDLGFLVGIRRRVSLPGEGPRGVAAAGHTVVAAEYFSDSLAWVDLHRVPVTVTSIALSPSAEPCQIRRGEMAFHDATLCFQQWQSCASCHPDARTDALNWDLLNDGIGNPKNSRSMLHTHATPPVMITGIRDCAETAVRAGFRFIQFLVVPEEVPAAVDAYLKALRPVPSPSLENEMLSASALRGKTLFEQANCAACHSGRYYTDGKLHGVGLGPDERGITEFVTPPLVELWRTAPYLYDGRARTVEEVLTTHNRQDMHGKTSDLSEEEISDLAAYILSL</sequence>
<dbReference type="Pfam" id="PF00034">
    <property type="entry name" value="Cytochrom_C"/>
    <property type="match status" value="1"/>
</dbReference>
<dbReference type="InterPro" id="IPR011045">
    <property type="entry name" value="N2O_reductase_N"/>
</dbReference>
<dbReference type="Gene3D" id="1.10.760.10">
    <property type="entry name" value="Cytochrome c-like domain"/>
    <property type="match status" value="2"/>
</dbReference>
<dbReference type="SUPFAM" id="SSF50974">
    <property type="entry name" value="Nitrous oxide reductase, N-terminal domain"/>
    <property type="match status" value="1"/>
</dbReference>
<evidence type="ECO:0000313" key="7">
    <source>
        <dbReference type="EMBL" id="MDI6451691.1"/>
    </source>
</evidence>
<comment type="caution">
    <text evidence="7">The sequence shown here is derived from an EMBL/GenBank/DDBJ whole genome shotgun (WGS) entry which is preliminary data.</text>
</comment>
<dbReference type="InterPro" id="IPR009056">
    <property type="entry name" value="Cyt_c-like_dom"/>
</dbReference>
<feature type="domain" description="Cytochrome c" evidence="6">
    <location>
        <begin position="543"/>
        <end position="643"/>
    </location>
</feature>
<keyword evidence="5" id="KW-1133">Transmembrane helix</keyword>
<dbReference type="InterPro" id="IPR051200">
    <property type="entry name" value="Host-pathogen_enzymatic-act"/>
</dbReference>
<evidence type="ECO:0000256" key="5">
    <source>
        <dbReference type="SAM" id="Phobius"/>
    </source>
</evidence>
<name>A0AAW6U6G7_9BACT</name>
<dbReference type="EMBL" id="JASCXX010000047">
    <property type="protein sequence ID" value="MDI6451691.1"/>
    <property type="molecule type" value="Genomic_DNA"/>
</dbReference>
<dbReference type="Gene3D" id="2.130.10.10">
    <property type="entry name" value="YVTN repeat-like/Quinoprotein amine dehydrogenase"/>
    <property type="match status" value="1"/>
</dbReference>
<evidence type="ECO:0000256" key="3">
    <source>
        <dbReference type="ARBA" id="ARBA00023004"/>
    </source>
</evidence>
<dbReference type="GO" id="GO:0020037">
    <property type="term" value="F:heme binding"/>
    <property type="evidence" value="ECO:0007669"/>
    <property type="project" value="InterPro"/>
</dbReference>
<dbReference type="PANTHER" id="PTHR47197:SF3">
    <property type="entry name" value="DIHYDRO-HEME D1 DEHYDROGENASE"/>
    <property type="match status" value="1"/>
</dbReference>
<dbReference type="RefSeq" id="WP_349247098.1">
    <property type="nucleotide sequence ID" value="NZ_JASCXX010000047.1"/>
</dbReference>
<evidence type="ECO:0000256" key="4">
    <source>
        <dbReference type="PROSITE-ProRule" id="PRU00433"/>
    </source>
</evidence>
<keyword evidence="2 4" id="KW-0479">Metal-binding</keyword>
<gene>
    <name evidence="7" type="ORF">QJ522_21700</name>
</gene>
<evidence type="ECO:0000259" key="6">
    <source>
        <dbReference type="PROSITE" id="PS51007"/>
    </source>
</evidence>
<keyword evidence="5" id="KW-0812">Transmembrane</keyword>
<evidence type="ECO:0000256" key="2">
    <source>
        <dbReference type="ARBA" id="ARBA00022723"/>
    </source>
</evidence>
<reference evidence="7" key="1">
    <citation type="submission" date="2023-05" db="EMBL/GenBank/DDBJ databases">
        <title>Anaerotaeda fermentans gen. nov., sp. nov., a novel anaerobic planctomycete of the new family within the order Sedimentisphaerales isolated from Taman Peninsula, Russia.</title>
        <authorList>
            <person name="Khomyakova M.A."/>
            <person name="Merkel A.Y."/>
            <person name="Slobodkin A.I."/>
        </authorList>
    </citation>
    <scope>NUCLEOTIDE SEQUENCE</scope>
    <source>
        <strain evidence="7">M17dextr</strain>
    </source>
</reference>
<protein>
    <submittedName>
        <fullName evidence="7">C-type cytochrome</fullName>
    </submittedName>
</protein>
<dbReference type="InterPro" id="IPR036909">
    <property type="entry name" value="Cyt_c-like_dom_sf"/>
</dbReference>
<dbReference type="GO" id="GO:0009055">
    <property type="term" value="F:electron transfer activity"/>
    <property type="evidence" value="ECO:0007669"/>
    <property type="project" value="InterPro"/>
</dbReference>
<dbReference type="Proteomes" id="UP001431776">
    <property type="component" value="Unassembled WGS sequence"/>
</dbReference>
<dbReference type="SUPFAM" id="SSF46626">
    <property type="entry name" value="Cytochrome c"/>
    <property type="match status" value="2"/>
</dbReference>
<evidence type="ECO:0000313" key="8">
    <source>
        <dbReference type="Proteomes" id="UP001431776"/>
    </source>
</evidence>
<dbReference type="AlphaFoldDB" id="A0AAW6U6G7"/>
<organism evidence="7 8">
    <name type="scientific">Anaerobaca lacustris</name>
    <dbReference type="NCBI Taxonomy" id="3044600"/>
    <lineage>
        <taxon>Bacteria</taxon>
        <taxon>Pseudomonadati</taxon>
        <taxon>Planctomycetota</taxon>
        <taxon>Phycisphaerae</taxon>
        <taxon>Sedimentisphaerales</taxon>
        <taxon>Anaerobacaceae</taxon>
        <taxon>Anaerobaca</taxon>
    </lineage>
</organism>
<keyword evidence="8" id="KW-1185">Reference proteome</keyword>
<accession>A0AAW6U6G7</accession>
<dbReference type="PANTHER" id="PTHR47197">
    <property type="entry name" value="PROTEIN NIRF"/>
    <property type="match status" value="1"/>
</dbReference>
<dbReference type="Pfam" id="PF02239">
    <property type="entry name" value="Cytochrom_D1"/>
    <property type="match status" value="1"/>
</dbReference>
<keyword evidence="1 4" id="KW-0349">Heme</keyword>
<dbReference type="GO" id="GO:0046872">
    <property type="term" value="F:metal ion binding"/>
    <property type="evidence" value="ECO:0007669"/>
    <property type="project" value="UniProtKB-KW"/>
</dbReference>
<feature type="transmembrane region" description="Helical" evidence="5">
    <location>
        <begin position="12"/>
        <end position="36"/>
    </location>
</feature>